<dbReference type="AlphaFoldDB" id="A0A841KY09"/>
<proteinExistence type="predicted"/>
<dbReference type="RefSeq" id="WP_184308934.1">
    <property type="nucleotide sequence ID" value="NZ_JACHEN010000005.1"/>
</dbReference>
<organism evidence="2 3">
    <name type="scientific">Anaerosolibacter carboniphilus</name>
    <dbReference type="NCBI Taxonomy" id="1417629"/>
    <lineage>
        <taxon>Bacteria</taxon>
        <taxon>Bacillati</taxon>
        <taxon>Bacillota</taxon>
        <taxon>Clostridia</taxon>
        <taxon>Peptostreptococcales</taxon>
        <taxon>Thermotaleaceae</taxon>
        <taxon>Anaerosolibacter</taxon>
    </lineage>
</organism>
<protein>
    <submittedName>
        <fullName evidence="2">Uncharacterized protein</fullName>
    </submittedName>
</protein>
<name>A0A841KY09_9FIRM</name>
<evidence type="ECO:0000313" key="3">
    <source>
        <dbReference type="Proteomes" id="UP000579281"/>
    </source>
</evidence>
<dbReference type="EMBL" id="JACHEN010000005">
    <property type="protein sequence ID" value="MBB6215015.1"/>
    <property type="molecule type" value="Genomic_DNA"/>
</dbReference>
<keyword evidence="3" id="KW-1185">Reference proteome</keyword>
<comment type="caution">
    <text evidence="2">The sequence shown here is derived from an EMBL/GenBank/DDBJ whole genome shotgun (WGS) entry which is preliminary data.</text>
</comment>
<reference evidence="2 3" key="1">
    <citation type="submission" date="2020-08" db="EMBL/GenBank/DDBJ databases">
        <title>Genomic Encyclopedia of Type Strains, Phase IV (KMG-IV): sequencing the most valuable type-strain genomes for metagenomic binning, comparative biology and taxonomic classification.</title>
        <authorList>
            <person name="Goeker M."/>
        </authorList>
    </citation>
    <scope>NUCLEOTIDE SEQUENCE [LARGE SCALE GENOMIC DNA]</scope>
    <source>
        <strain evidence="2 3">DSM 103526</strain>
    </source>
</reference>
<gene>
    <name evidence="2" type="ORF">HNQ80_001104</name>
</gene>
<feature type="region of interest" description="Disordered" evidence="1">
    <location>
        <begin position="184"/>
        <end position="207"/>
    </location>
</feature>
<evidence type="ECO:0000256" key="1">
    <source>
        <dbReference type="SAM" id="MobiDB-lite"/>
    </source>
</evidence>
<dbReference type="Proteomes" id="UP000579281">
    <property type="component" value="Unassembled WGS sequence"/>
</dbReference>
<accession>A0A841KY09</accession>
<sequence>MAGIHTVYRKTNLKNVVAAFSRLVLPASGDYGCQENDSNYKNGAFPEFFHGFYDNGNGFDAGVLYSGGKWRAFVSFTGSTPWADSPTGFTVPANREIAIRTYLSGDYLILQIQNSTGEEIDKVHYYLPAQFKTLMQNGAEFNREMTIGVNKNAQGIVTAPKDAYYKDATFKNTSITVLDGTTQKLSTSNSNVTNSGKVDPGTPTNTYADRKSSTTVDGFVHDNSSATFNKTVYPV</sequence>
<evidence type="ECO:0000313" key="2">
    <source>
        <dbReference type="EMBL" id="MBB6215015.1"/>
    </source>
</evidence>